<evidence type="ECO:0000256" key="3">
    <source>
        <dbReference type="ARBA" id="ARBA00044507"/>
    </source>
</evidence>
<reference evidence="4" key="1">
    <citation type="submission" date="2022-01" db="EMBL/GenBank/DDBJ databases">
        <title>Paenibacillus spongiae sp. nov., isolated from marine sponge.</title>
        <authorList>
            <person name="Li Z."/>
            <person name="Zhang M."/>
        </authorList>
    </citation>
    <scope>NUCLEOTIDE SEQUENCE</scope>
    <source>
        <strain evidence="4">PHS-Z3</strain>
    </source>
</reference>
<dbReference type="Gene3D" id="3.40.640.10">
    <property type="entry name" value="Type I PLP-dependent aspartate aminotransferase-like (Major domain)"/>
    <property type="match status" value="1"/>
</dbReference>
<dbReference type="PANTHER" id="PTHR32328:SF0">
    <property type="entry name" value="L-SERYL-TRNA(SEC) SELENIUM TRANSFERASE"/>
    <property type="match status" value="1"/>
</dbReference>
<proteinExistence type="inferred from homology"/>
<dbReference type="Pfam" id="PF03841">
    <property type="entry name" value="SelA"/>
    <property type="match status" value="1"/>
</dbReference>
<dbReference type="InterPro" id="IPR018319">
    <property type="entry name" value="SelA-like"/>
</dbReference>
<evidence type="ECO:0000313" key="5">
    <source>
        <dbReference type="Proteomes" id="UP001057877"/>
    </source>
</evidence>
<accession>A0ABY5SJD5</accession>
<comment type="cofactor">
    <cofactor evidence="1">
        <name>pyridoxal 5'-phosphate</name>
        <dbReference type="ChEBI" id="CHEBI:597326"/>
    </cofactor>
</comment>
<dbReference type="Proteomes" id="UP001057877">
    <property type="component" value="Chromosome"/>
</dbReference>
<name>A0ABY5SJD5_9BACL</name>
<dbReference type="EMBL" id="CP091430">
    <property type="protein sequence ID" value="UVI32785.1"/>
    <property type="molecule type" value="Genomic_DNA"/>
</dbReference>
<keyword evidence="5" id="KW-1185">Reference proteome</keyword>
<evidence type="ECO:0000256" key="1">
    <source>
        <dbReference type="ARBA" id="ARBA00001933"/>
    </source>
</evidence>
<dbReference type="RefSeq" id="WP_258388835.1">
    <property type="nucleotide sequence ID" value="NZ_CP091430.1"/>
</dbReference>
<comment type="similarity">
    <text evidence="3">Belongs to the SelA family.</text>
</comment>
<evidence type="ECO:0000256" key="2">
    <source>
        <dbReference type="ARBA" id="ARBA00022898"/>
    </source>
</evidence>
<gene>
    <name evidence="4" type="ORF">L1F29_13550</name>
</gene>
<organism evidence="4 5">
    <name type="scientific">Paenibacillus spongiae</name>
    <dbReference type="NCBI Taxonomy" id="2909671"/>
    <lineage>
        <taxon>Bacteria</taxon>
        <taxon>Bacillati</taxon>
        <taxon>Bacillota</taxon>
        <taxon>Bacilli</taxon>
        <taxon>Bacillales</taxon>
        <taxon>Paenibacillaceae</taxon>
        <taxon>Paenibacillus</taxon>
    </lineage>
</organism>
<evidence type="ECO:0000313" key="4">
    <source>
        <dbReference type="EMBL" id="UVI32785.1"/>
    </source>
</evidence>
<keyword evidence="2" id="KW-0663">Pyridoxal phosphate</keyword>
<sequence>MDQNHIYSRLGVHPFINAADSYTTIGGSRMPPEIIEAMRQAAEHFVELDDLHDRIGERIAALTRNEAAMVTSGAAAGLAIAVAACIAGDDPVKRRAFPRLNGLRNEVILHRCQRNGFDRAVAQLGVTFAEVGGDAGTSVCDLEEAIGPRTACILYFDTSAFIRGALPLAEVIRIGRLHGIPVIVDAAAQLPPVDNLWNYTQQGADLVIFSGGKTLQGPQSSGLIVGRRELVRMCRMQAGPASDTVGRPMKVGREEMAGLLAAIERYLMQDHEALRCRHERVVETFCRELASLGYKGVREYPGPTGQDYAYAMFDMRGASRTAETIMRLMKDGDPAVLIGLARDGTDQFFLNPLHVKDEEIPLIIERFKALG</sequence>
<keyword evidence="4" id="KW-0808">Transferase</keyword>
<dbReference type="SUPFAM" id="SSF53383">
    <property type="entry name" value="PLP-dependent transferases"/>
    <property type="match status" value="1"/>
</dbReference>
<keyword evidence="4" id="KW-0032">Aminotransferase</keyword>
<dbReference type="InterPro" id="IPR015424">
    <property type="entry name" value="PyrdxlP-dep_Trfase"/>
</dbReference>
<dbReference type="PANTHER" id="PTHR32328">
    <property type="entry name" value="L-SERYL-TRNA(SEC) SELENIUM TRANSFERASE"/>
    <property type="match status" value="1"/>
</dbReference>
<dbReference type="GO" id="GO:0008483">
    <property type="term" value="F:transaminase activity"/>
    <property type="evidence" value="ECO:0007669"/>
    <property type="project" value="UniProtKB-KW"/>
</dbReference>
<protein>
    <submittedName>
        <fullName evidence="4">Aminotransferase class V-fold PLP-dependent enzyme</fullName>
    </submittedName>
</protein>
<dbReference type="InterPro" id="IPR015421">
    <property type="entry name" value="PyrdxlP-dep_Trfase_major"/>
</dbReference>